<accession>A0AAV2QAJ3</accession>
<keyword evidence="6" id="KW-0539">Nucleus</keyword>
<dbReference type="GO" id="GO:0005634">
    <property type="term" value="C:nucleus"/>
    <property type="evidence" value="ECO:0007669"/>
    <property type="project" value="UniProtKB-SubCell"/>
</dbReference>
<dbReference type="AlphaFoldDB" id="A0AAV2QAJ3"/>
<dbReference type="GO" id="GO:0000978">
    <property type="term" value="F:RNA polymerase II cis-regulatory region sequence-specific DNA binding"/>
    <property type="evidence" value="ECO:0007669"/>
    <property type="project" value="TreeGrafter"/>
</dbReference>
<dbReference type="PANTHER" id="PTHR24376">
    <property type="entry name" value="ZINC FINGER PROTEIN"/>
    <property type="match status" value="1"/>
</dbReference>
<dbReference type="EMBL" id="CAXKWB010005409">
    <property type="protein sequence ID" value="CAL4078300.1"/>
    <property type="molecule type" value="Genomic_DNA"/>
</dbReference>
<dbReference type="FunFam" id="3.30.160.60:FF:000100">
    <property type="entry name" value="Zinc finger 45-like"/>
    <property type="match status" value="1"/>
</dbReference>
<dbReference type="PROSITE" id="PS00028">
    <property type="entry name" value="ZINC_FINGER_C2H2_1"/>
    <property type="match status" value="4"/>
</dbReference>
<keyword evidence="4 7" id="KW-0863">Zinc-finger</keyword>
<dbReference type="InterPro" id="IPR013087">
    <property type="entry name" value="Znf_C2H2_type"/>
</dbReference>
<evidence type="ECO:0000256" key="7">
    <source>
        <dbReference type="PROSITE-ProRule" id="PRU00042"/>
    </source>
</evidence>
<reference evidence="9 10" key="1">
    <citation type="submission" date="2024-05" db="EMBL/GenBank/DDBJ databases">
        <authorList>
            <person name="Wallberg A."/>
        </authorList>
    </citation>
    <scope>NUCLEOTIDE SEQUENCE [LARGE SCALE GENOMIC DNA]</scope>
</reference>
<evidence type="ECO:0000313" key="9">
    <source>
        <dbReference type="EMBL" id="CAL4078300.1"/>
    </source>
</evidence>
<feature type="domain" description="C2H2-type" evidence="8">
    <location>
        <begin position="95"/>
        <end position="122"/>
    </location>
</feature>
<keyword evidence="2" id="KW-0479">Metal-binding</keyword>
<feature type="domain" description="C2H2-type" evidence="8">
    <location>
        <begin position="220"/>
        <end position="248"/>
    </location>
</feature>
<proteinExistence type="predicted"/>
<evidence type="ECO:0000256" key="6">
    <source>
        <dbReference type="ARBA" id="ARBA00023242"/>
    </source>
</evidence>
<evidence type="ECO:0000259" key="8">
    <source>
        <dbReference type="PROSITE" id="PS50157"/>
    </source>
</evidence>
<gene>
    <name evidence="9" type="ORF">MNOR_LOCUS10611</name>
</gene>
<dbReference type="PROSITE" id="PS50157">
    <property type="entry name" value="ZINC_FINGER_C2H2_2"/>
    <property type="match status" value="4"/>
</dbReference>
<organism evidence="9 10">
    <name type="scientific">Meganyctiphanes norvegica</name>
    <name type="common">Northern krill</name>
    <name type="synonym">Thysanopoda norvegica</name>
    <dbReference type="NCBI Taxonomy" id="48144"/>
    <lineage>
        <taxon>Eukaryota</taxon>
        <taxon>Metazoa</taxon>
        <taxon>Ecdysozoa</taxon>
        <taxon>Arthropoda</taxon>
        <taxon>Crustacea</taxon>
        <taxon>Multicrustacea</taxon>
        <taxon>Malacostraca</taxon>
        <taxon>Eumalacostraca</taxon>
        <taxon>Eucarida</taxon>
        <taxon>Euphausiacea</taxon>
        <taxon>Euphausiidae</taxon>
        <taxon>Meganyctiphanes</taxon>
    </lineage>
</organism>
<dbReference type="FunFam" id="3.30.160.60:FF:000446">
    <property type="entry name" value="Zinc finger protein"/>
    <property type="match status" value="2"/>
</dbReference>
<evidence type="ECO:0000256" key="1">
    <source>
        <dbReference type="ARBA" id="ARBA00004123"/>
    </source>
</evidence>
<dbReference type="Pfam" id="PF00096">
    <property type="entry name" value="zf-C2H2"/>
    <property type="match status" value="3"/>
</dbReference>
<feature type="domain" description="C2H2-type" evidence="8">
    <location>
        <begin position="125"/>
        <end position="152"/>
    </location>
</feature>
<dbReference type="InterPro" id="IPR036236">
    <property type="entry name" value="Znf_C2H2_sf"/>
</dbReference>
<comment type="subcellular location">
    <subcellularLocation>
        <location evidence="1">Nucleus</location>
    </subcellularLocation>
</comment>
<evidence type="ECO:0000313" key="10">
    <source>
        <dbReference type="Proteomes" id="UP001497623"/>
    </source>
</evidence>
<keyword evidence="5" id="KW-0862">Zinc</keyword>
<dbReference type="Proteomes" id="UP001497623">
    <property type="component" value="Unassembled WGS sequence"/>
</dbReference>
<dbReference type="Gene3D" id="3.30.160.60">
    <property type="entry name" value="Classic Zinc Finger"/>
    <property type="match status" value="4"/>
</dbReference>
<keyword evidence="3" id="KW-0677">Repeat</keyword>
<dbReference type="SMART" id="SM00355">
    <property type="entry name" value="ZnF_C2H2"/>
    <property type="match status" value="6"/>
</dbReference>
<name>A0AAV2QAJ3_MEGNR</name>
<evidence type="ECO:0000256" key="2">
    <source>
        <dbReference type="ARBA" id="ARBA00022723"/>
    </source>
</evidence>
<dbReference type="GO" id="GO:0008270">
    <property type="term" value="F:zinc ion binding"/>
    <property type="evidence" value="ECO:0007669"/>
    <property type="project" value="UniProtKB-KW"/>
</dbReference>
<dbReference type="FunFam" id="3.30.160.60:FF:001498">
    <property type="entry name" value="Zinc finger protein 404"/>
    <property type="match status" value="1"/>
</dbReference>
<protein>
    <recommendedName>
        <fullName evidence="8">C2H2-type domain-containing protein</fullName>
    </recommendedName>
</protein>
<dbReference type="SUPFAM" id="SSF57667">
    <property type="entry name" value="beta-beta-alpha zinc fingers"/>
    <property type="match status" value="3"/>
</dbReference>
<keyword evidence="10" id="KW-1185">Reference proteome</keyword>
<dbReference type="PANTHER" id="PTHR24376:SF38">
    <property type="entry name" value="ZINC FINGER PROTEIN 445"/>
    <property type="match status" value="1"/>
</dbReference>
<evidence type="ECO:0000256" key="5">
    <source>
        <dbReference type="ARBA" id="ARBA00022833"/>
    </source>
</evidence>
<dbReference type="GO" id="GO:0001228">
    <property type="term" value="F:DNA-binding transcription activator activity, RNA polymerase II-specific"/>
    <property type="evidence" value="ECO:0007669"/>
    <property type="project" value="TreeGrafter"/>
</dbReference>
<comment type="caution">
    <text evidence="9">The sequence shown here is derived from an EMBL/GenBank/DDBJ whole genome shotgun (WGS) entry which is preliminary data.</text>
</comment>
<evidence type="ECO:0000256" key="3">
    <source>
        <dbReference type="ARBA" id="ARBA00022737"/>
    </source>
</evidence>
<feature type="domain" description="C2H2-type" evidence="8">
    <location>
        <begin position="188"/>
        <end position="217"/>
    </location>
</feature>
<evidence type="ECO:0000256" key="4">
    <source>
        <dbReference type="ARBA" id="ARBA00022771"/>
    </source>
</evidence>
<sequence>MDPQGTVKQDVHVFVDDTDVDMRVKIEEHSIQVNPEIKQEIEPHSEVPVPGISQIIPSKSPVVSKNHYQCPHCNITIHKQTLKKHLQMHTDEKAHRCSHCGKWFASRYHMLWHMKSHTAQSHKTYECCYCEKSFSSDQNLAQHQRIHTDEKQHQGSQIEEKPYQCGHCDKRFPFLYHLINHQNAGKSYKCIMCGKSFICKGSLAQHQTQTSHYGKTLPKFQCSYCDRYFTNKVTMVKHQRLKHWKESSIDASIVTNVL</sequence>